<dbReference type="EMBL" id="QJTC01000023">
    <property type="protein sequence ID" value="PYE74885.1"/>
    <property type="molecule type" value="Genomic_DNA"/>
</dbReference>
<sequence>MRPAFPQARPDADVFWFRRRDFLRGAAAWAAAGGTAARAQGRGNIVALQGDVLRNGQRLAPDATIVTGDTLRTGPGSSLVFVIGGDAFRMRPESHLVVERGATLHTVGLLRLATGAVTSVWSRGPQRAILTPTLTAGIRGTGVYTQVYGGENPRTYFCNCYGTVDLVAGTDKVTSRSDYHQSFWGQRDPVDGTARQLLPAPPMNHSDEELEVLARLVRQRTAWQVAGRTGAKDGLGRLDPVPGMQHPALQARPQPTAR</sequence>
<dbReference type="AlphaFoldDB" id="A0A318SI18"/>
<evidence type="ECO:0000313" key="2">
    <source>
        <dbReference type="EMBL" id="PYE74885.1"/>
    </source>
</evidence>
<evidence type="ECO:0000256" key="1">
    <source>
        <dbReference type="SAM" id="MobiDB-lite"/>
    </source>
</evidence>
<keyword evidence="3" id="KW-1185">Reference proteome</keyword>
<organism evidence="2 3">
    <name type="scientific">Xylophilus ampelinus</name>
    <dbReference type="NCBI Taxonomy" id="54067"/>
    <lineage>
        <taxon>Bacteria</taxon>
        <taxon>Pseudomonadati</taxon>
        <taxon>Pseudomonadota</taxon>
        <taxon>Betaproteobacteria</taxon>
        <taxon>Burkholderiales</taxon>
        <taxon>Xylophilus</taxon>
    </lineage>
</organism>
<dbReference type="RefSeq" id="WP_110466534.1">
    <property type="nucleotide sequence ID" value="NZ_JAMOFZ010000022.1"/>
</dbReference>
<gene>
    <name evidence="2" type="ORF">DFQ15_12328</name>
</gene>
<dbReference type="Proteomes" id="UP000247540">
    <property type="component" value="Unassembled WGS sequence"/>
</dbReference>
<dbReference type="PROSITE" id="PS51318">
    <property type="entry name" value="TAT"/>
    <property type="match status" value="1"/>
</dbReference>
<proteinExistence type="predicted"/>
<dbReference type="OrthoDB" id="369729at2"/>
<feature type="region of interest" description="Disordered" evidence="1">
    <location>
        <begin position="228"/>
        <end position="258"/>
    </location>
</feature>
<accession>A0A318SI18</accession>
<reference evidence="2 3" key="1">
    <citation type="submission" date="2018-06" db="EMBL/GenBank/DDBJ databases">
        <title>Genomic Encyclopedia of Type Strains, Phase III (KMG-III): the genomes of soil and plant-associated and newly described type strains.</title>
        <authorList>
            <person name="Whitman W."/>
        </authorList>
    </citation>
    <scope>NUCLEOTIDE SEQUENCE [LARGE SCALE GENOMIC DNA]</scope>
    <source>
        <strain evidence="2 3">CECT 7646</strain>
    </source>
</reference>
<comment type="caution">
    <text evidence="2">The sequence shown here is derived from an EMBL/GenBank/DDBJ whole genome shotgun (WGS) entry which is preliminary data.</text>
</comment>
<protein>
    <recommendedName>
        <fullName evidence="4">FecR family protein</fullName>
    </recommendedName>
</protein>
<name>A0A318SI18_9BURK</name>
<dbReference type="InterPro" id="IPR006311">
    <property type="entry name" value="TAT_signal"/>
</dbReference>
<evidence type="ECO:0000313" key="3">
    <source>
        <dbReference type="Proteomes" id="UP000247540"/>
    </source>
</evidence>
<evidence type="ECO:0008006" key="4">
    <source>
        <dbReference type="Google" id="ProtNLM"/>
    </source>
</evidence>